<dbReference type="OMA" id="CLIDWES"/>
<protein>
    <recommendedName>
        <fullName evidence="1">RAP domain-containing protein</fullName>
    </recommendedName>
</protein>
<dbReference type="AlphaFoldDB" id="C5M1Q9"/>
<dbReference type="InterPro" id="IPR013584">
    <property type="entry name" value="RAP"/>
</dbReference>
<dbReference type="PANTHER" id="PTHR21228:SF40">
    <property type="entry name" value="LD45607P"/>
    <property type="match status" value="1"/>
</dbReference>
<dbReference type="EMBL" id="GG687619">
    <property type="protein sequence ID" value="EEQ97083.1"/>
    <property type="molecule type" value="Genomic_DNA"/>
</dbReference>
<dbReference type="Proteomes" id="UP000007800">
    <property type="component" value="Unassembled WGS sequence"/>
</dbReference>
<evidence type="ECO:0000313" key="2">
    <source>
        <dbReference type="EMBL" id="EEQ97083.1"/>
    </source>
</evidence>
<keyword evidence="3" id="KW-1185">Reference proteome</keyword>
<dbReference type="Pfam" id="PF08373">
    <property type="entry name" value="RAP"/>
    <property type="match status" value="1"/>
</dbReference>
<dbReference type="InParanoid" id="C5M1Q9"/>
<feature type="domain" description="RAP" evidence="1">
    <location>
        <begin position="739"/>
        <end position="803"/>
    </location>
</feature>
<evidence type="ECO:0000313" key="3">
    <source>
        <dbReference type="Proteomes" id="UP000007800"/>
    </source>
</evidence>
<gene>
    <name evidence="2" type="ORF">Pmar_PMAR015373</name>
</gene>
<dbReference type="PANTHER" id="PTHR21228">
    <property type="entry name" value="FAST LEU-RICH DOMAIN-CONTAINING"/>
    <property type="match status" value="1"/>
</dbReference>
<reference evidence="2 3" key="1">
    <citation type="submission" date="2008-07" db="EMBL/GenBank/DDBJ databases">
        <authorList>
            <person name="El-Sayed N."/>
            <person name="Caler E."/>
            <person name="Inman J."/>
            <person name="Amedeo P."/>
            <person name="Hass B."/>
            <person name="Wortman J."/>
        </authorList>
    </citation>
    <scope>NUCLEOTIDE SEQUENCE [LARGE SCALE GENOMIC DNA]</scope>
    <source>
        <strain evidence="3">ATCC 50983 / TXsc</strain>
    </source>
</reference>
<dbReference type="GO" id="GO:0000963">
    <property type="term" value="P:mitochondrial RNA processing"/>
    <property type="evidence" value="ECO:0007669"/>
    <property type="project" value="TreeGrafter"/>
</dbReference>
<evidence type="ECO:0000259" key="1">
    <source>
        <dbReference type="PROSITE" id="PS51286"/>
    </source>
</evidence>
<dbReference type="GO" id="GO:0044528">
    <property type="term" value="P:regulation of mitochondrial mRNA stability"/>
    <property type="evidence" value="ECO:0007669"/>
    <property type="project" value="TreeGrafter"/>
</dbReference>
<name>C5M1Q9_PERM5</name>
<organism evidence="3">
    <name type="scientific">Perkinsus marinus (strain ATCC 50983 / TXsc)</name>
    <dbReference type="NCBI Taxonomy" id="423536"/>
    <lineage>
        <taxon>Eukaryota</taxon>
        <taxon>Sar</taxon>
        <taxon>Alveolata</taxon>
        <taxon>Perkinsozoa</taxon>
        <taxon>Perkinsea</taxon>
        <taxon>Perkinsida</taxon>
        <taxon>Perkinsidae</taxon>
        <taxon>Perkinsus</taxon>
    </lineage>
</organism>
<dbReference type="InterPro" id="IPR050870">
    <property type="entry name" value="FAST_kinase"/>
</dbReference>
<dbReference type="GO" id="GO:0005759">
    <property type="term" value="C:mitochondrial matrix"/>
    <property type="evidence" value="ECO:0007669"/>
    <property type="project" value="TreeGrafter"/>
</dbReference>
<proteinExistence type="predicted"/>
<dbReference type="RefSeq" id="XP_002764366.1">
    <property type="nucleotide sequence ID" value="XM_002764320.1"/>
</dbReference>
<dbReference type="GO" id="GO:0035770">
    <property type="term" value="C:ribonucleoprotein granule"/>
    <property type="evidence" value="ECO:0007669"/>
    <property type="project" value="TreeGrafter"/>
</dbReference>
<dbReference type="GO" id="GO:0003723">
    <property type="term" value="F:RNA binding"/>
    <property type="evidence" value="ECO:0007669"/>
    <property type="project" value="TreeGrafter"/>
</dbReference>
<dbReference type="GeneID" id="9053305"/>
<dbReference type="PROSITE" id="PS51286">
    <property type="entry name" value="RAP"/>
    <property type="match status" value="1"/>
</dbReference>
<accession>C5M1Q9</accession>
<dbReference type="OrthoDB" id="385235at2759"/>
<sequence length="810" mass="89413">MNVSRLLSCVASNEVVGRQVKNLRKLLNSNNRGSWLEACSAIVDILNGPGGSPVRLELSLLATALIKCVKVQNDPRYLPLLTTLSEAMAQRLAGAEPTDSSTMSPKHTAEVFRAIGVVGRSPPSPVVRLRDLLRPHLLLAIPHMGALQLRHVAWTINRLSISWITEIELAVKTIVDRVGLVSVGSDELATFVWAVSRMGACNPHFAGLVAVDWKGRVGRSGISPEAHAVVLTSLGASARDHPDVVRLFSTCSSELTFESFNPTELASVLWAFGHVPTATLDPSMWKVYISKFDDTSTIQQCPLKSVGNAFWAAGTIAQYNKCESHPPLIFIRHLGELLVLSDLGPFTGAVISSIAWAVTLSNDGGPWVQQVFRFLLQNDHGLIEKGVVEEWKPLELATVVSSLADAKLLDLFEDFTKLTIEVVIDTITTWRPTAQNVLAVSQISNALWSSGQEAVLPIVEWAVTNGDALTPQSESRILWAAAKMFESSALREPPPSVVAFVNGLVDRYRSREHHQYQQQDVGLLVWALGTLRLSHYELEERCCVLARGMLKEGRIDSRHLAMVLWGITSNAHRSPSAIDLIQDVIHRVESSTLSPRPADVTIVIWSMAVFDLYSEKALQKLLEALVKAGPMSNAPPRTEQGASLIRLHRSLLWARLCHGFQPSPSEEAHLVKIAQRQRAPGGGLVTSSTLQWEIRSELQRVLLEVAPTASLRDEYELPAPLEGIFVDLAVIDAKEQVLLIIEVDGYSHFSKLISDNSLAELQYNGNTELSRRILRKAGYEVLSISTVDWNNTQRHRRGEYLREQLRHVMA</sequence>
<dbReference type="SMART" id="SM00952">
    <property type="entry name" value="RAP"/>
    <property type="match status" value="1"/>
</dbReference>